<keyword evidence="1" id="KW-1133">Transmembrane helix</keyword>
<name>F4QTV2_9CAUL</name>
<feature type="transmembrane region" description="Helical" evidence="1">
    <location>
        <begin position="59"/>
        <end position="76"/>
    </location>
</feature>
<dbReference type="EMBL" id="GL883081">
    <property type="protein sequence ID" value="EGF89252.1"/>
    <property type="molecule type" value="Genomic_DNA"/>
</dbReference>
<feature type="transmembrane region" description="Helical" evidence="1">
    <location>
        <begin position="88"/>
        <end position="105"/>
    </location>
</feature>
<dbReference type="AlphaFoldDB" id="F4QTV2"/>
<organism evidence="2 3">
    <name type="scientific">Asticcacaulis biprosthecium C19</name>
    <dbReference type="NCBI Taxonomy" id="715226"/>
    <lineage>
        <taxon>Bacteria</taxon>
        <taxon>Pseudomonadati</taxon>
        <taxon>Pseudomonadota</taxon>
        <taxon>Alphaproteobacteria</taxon>
        <taxon>Caulobacterales</taxon>
        <taxon>Caulobacteraceae</taxon>
        <taxon>Asticcacaulis</taxon>
    </lineage>
</organism>
<evidence type="ECO:0000313" key="3">
    <source>
        <dbReference type="Proteomes" id="UP000006512"/>
    </source>
</evidence>
<reference evidence="3" key="1">
    <citation type="submission" date="2011-03" db="EMBL/GenBank/DDBJ databases">
        <title>Draft genome sequence of Brevundimonas diminuta.</title>
        <authorList>
            <person name="Brown P.J.B."/>
            <person name="Buechlein A."/>
            <person name="Hemmerich C."/>
            <person name="Brun Y.V."/>
        </authorList>
    </citation>
    <scope>NUCLEOTIDE SEQUENCE [LARGE SCALE GENOMIC DNA]</scope>
    <source>
        <strain evidence="3">C19</strain>
    </source>
</reference>
<dbReference type="HOGENOM" id="CLU_1567479_0_0_5"/>
<proteinExistence type="predicted"/>
<feature type="transmembrane region" description="Helical" evidence="1">
    <location>
        <begin position="112"/>
        <end position="131"/>
    </location>
</feature>
<evidence type="ECO:0000313" key="2">
    <source>
        <dbReference type="EMBL" id="EGF89252.1"/>
    </source>
</evidence>
<feature type="transmembrane region" description="Helical" evidence="1">
    <location>
        <begin position="137"/>
        <end position="159"/>
    </location>
</feature>
<dbReference type="STRING" id="715226.ABI_45990"/>
<feature type="transmembrane region" description="Helical" evidence="1">
    <location>
        <begin position="12"/>
        <end position="28"/>
    </location>
</feature>
<keyword evidence="1" id="KW-0812">Transmembrane</keyword>
<sequence>MAGHRLMRDPLLPEIMLAAALGLALSYYSRGTAFRAVVIFIAAAVAAALLPLPGFTSEIAFAAAWLSVAVTAASLHLRETWRLRAGPWLAWGLALNAGLWAGLLNQMSLSPSGLAFALPFVALMLPGAWLVGRGWGIAVKVAASWLIAIAVLQIALGFVPTPGYEADHME</sequence>
<feature type="transmembrane region" description="Helical" evidence="1">
    <location>
        <begin position="34"/>
        <end position="52"/>
    </location>
</feature>
<keyword evidence="3" id="KW-1185">Reference proteome</keyword>
<dbReference type="Proteomes" id="UP000006512">
    <property type="component" value="Unassembled WGS sequence"/>
</dbReference>
<gene>
    <name evidence="2" type="ORF">ABI_45990</name>
</gene>
<protein>
    <submittedName>
        <fullName evidence="2">Putative membrane protein</fullName>
    </submittedName>
</protein>
<evidence type="ECO:0000256" key="1">
    <source>
        <dbReference type="SAM" id="Phobius"/>
    </source>
</evidence>
<keyword evidence="1" id="KW-0472">Membrane</keyword>
<accession>F4QTV2</accession>